<evidence type="ECO:0000256" key="4">
    <source>
        <dbReference type="ARBA" id="ARBA00022692"/>
    </source>
</evidence>
<feature type="domain" description="Mechanosensitive ion channel MscS" evidence="8">
    <location>
        <begin position="349"/>
        <end position="414"/>
    </location>
</feature>
<evidence type="ECO:0000259" key="9">
    <source>
        <dbReference type="Pfam" id="PF21082"/>
    </source>
</evidence>
<evidence type="ECO:0000256" key="1">
    <source>
        <dbReference type="ARBA" id="ARBA00004651"/>
    </source>
</evidence>
<feature type="domain" description="Mechanosensitive ion channel MscS C-terminal" evidence="9">
    <location>
        <begin position="427"/>
        <end position="506"/>
    </location>
</feature>
<dbReference type="Gene3D" id="2.30.30.60">
    <property type="match status" value="1"/>
</dbReference>
<dbReference type="Pfam" id="PF21082">
    <property type="entry name" value="MS_channel_3rd"/>
    <property type="match status" value="1"/>
</dbReference>
<dbReference type="EMBL" id="LUUI01000117">
    <property type="protein sequence ID" value="OAI13614.1"/>
    <property type="molecule type" value="Genomic_DNA"/>
</dbReference>
<dbReference type="InterPro" id="IPR049278">
    <property type="entry name" value="MS_channel_C"/>
</dbReference>
<dbReference type="SUPFAM" id="SSF50182">
    <property type="entry name" value="Sm-like ribonucleoproteins"/>
    <property type="match status" value="1"/>
</dbReference>
<dbReference type="GO" id="GO:0008381">
    <property type="term" value="F:mechanosensitive monoatomic ion channel activity"/>
    <property type="evidence" value="ECO:0007669"/>
    <property type="project" value="InterPro"/>
</dbReference>
<keyword evidence="7" id="KW-0407">Ion channel</keyword>
<comment type="function">
    <text evidence="7">Mechanosensitive channel that participates in the regulation of osmotic pressure changes within the cell, opening in response to stretch forces in the membrane lipid bilayer, without the need for other proteins. Contributes to normal resistance to hypoosmotic shock. Forms an ion channel of 1.0 nanosiemens conductance with a slight preference for anions.</text>
</comment>
<evidence type="ECO:0000256" key="7">
    <source>
        <dbReference type="RuleBase" id="RU369025"/>
    </source>
</evidence>
<evidence type="ECO:0000313" key="11">
    <source>
        <dbReference type="Proteomes" id="UP000078476"/>
    </source>
</evidence>
<keyword evidence="3" id="KW-1003">Cell membrane</keyword>
<feature type="transmembrane region" description="Helical" evidence="7">
    <location>
        <begin position="201"/>
        <end position="221"/>
    </location>
</feature>
<dbReference type="PANTHER" id="PTHR30221:SF18">
    <property type="entry name" value="SLL0590 PROTEIN"/>
    <property type="match status" value="1"/>
</dbReference>
<comment type="caution">
    <text evidence="7">Lacks conserved residue(s) required for the propagation of feature annotation.</text>
</comment>
<feature type="transmembrane region" description="Helical" evidence="7">
    <location>
        <begin position="241"/>
        <end position="269"/>
    </location>
</feature>
<name>A0A177N7N6_9GAMM</name>
<keyword evidence="4 7" id="KW-0812">Transmembrane</keyword>
<evidence type="ECO:0000256" key="3">
    <source>
        <dbReference type="ARBA" id="ARBA00022475"/>
    </source>
</evidence>
<comment type="subunit">
    <text evidence="7">Homoheptamer.</text>
</comment>
<feature type="transmembrane region" description="Helical" evidence="7">
    <location>
        <begin position="305"/>
        <end position="322"/>
    </location>
</feature>
<evidence type="ECO:0000313" key="10">
    <source>
        <dbReference type="EMBL" id="OAI13614.1"/>
    </source>
</evidence>
<dbReference type="InterPro" id="IPR045275">
    <property type="entry name" value="MscS_archaea/bacteria_type"/>
</dbReference>
<evidence type="ECO:0000256" key="2">
    <source>
        <dbReference type="ARBA" id="ARBA00008017"/>
    </source>
</evidence>
<evidence type="ECO:0000259" key="8">
    <source>
        <dbReference type="Pfam" id="PF00924"/>
    </source>
</evidence>
<dbReference type="Gene3D" id="3.30.70.100">
    <property type="match status" value="1"/>
</dbReference>
<proteinExistence type="inferred from homology"/>
<protein>
    <recommendedName>
        <fullName evidence="7">Small-conductance mechanosensitive channel</fullName>
    </recommendedName>
</protein>
<comment type="subcellular location">
    <subcellularLocation>
        <location evidence="7">Cell inner membrane</location>
        <topology evidence="7">Multi-pass membrane protein</topology>
    </subcellularLocation>
    <subcellularLocation>
        <location evidence="1">Cell membrane</location>
        <topology evidence="1">Multi-pass membrane protein</topology>
    </subcellularLocation>
</comment>
<gene>
    <name evidence="10" type="ORF">A1359_11765</name>
</gene>
<feature type="transmembrane region" description="Helical" evidence="7">
    <location>
        <begin position="334"/>
        <end position="360"/>
    </location>
</feature>
<dbReference type="OrthoDB" id="9780668at2"/>
<dbReference type="GO" id="GO:0005886">
    <property type="term" value="C:plasma membrane"/>
    <property type="evidence" value="ECO:0007669"/>
    <property type="project" value="UniProtKB-SubCell"/>
</dbReference>
<sequence length="540" mass="59937">MLCLLIGAIWTIPVSAEENQATDLSIISAQSKQDLPETFPLEFMNRHIFTIRSDVAGFSQQEQATSILNRIKLAMEKGGDDKISTHPAPKGGRFIELNGLRVFQIKPDDTDIITGESVDEVAKNAAENLQTAVHDAREQSSKQFMIKGAGFALLASLVFYLVCRIIYWGERKLISRFQKWIQAWADKLAVAIHPEQAMNSLIFLVNLAKWALVSMAGYQWATISLSQFPYTRPWGEKLHSYLIDTVTEILLAIVNALPGLVVIFIIVLLTRFASQLIKAFFARIESGETSVPWMAEETAKPTRKISQGLLWLFAFAMAYPYLPGSETEAFRGLSVLVGIMLSIGGSGLVGQAASGLIMIYSRVLREDEYVKIGETEGVVTTVGVFSTKIRTASGEEVNVPNSMIGNAITVNSSRLIEGDGLVAHTCVTIGYDTPWRQVHGMLLQAAKNTPGLRSEPKPFEAQTALSDYYVEYRLTAQVERPEIRRITMTTLHANIQDVFNEYGVQIMSPHYKGDPLEKIWVPKEQWFEAPAAEAVEAKSI</sequence>
<comment type="similarity">
    <text evidence="2 7">Belongs to the MscS (TC 1.A.23) family.</text>
</comment>
<accession>A0A177N7N6</accession>
<dbReference type="Proteomes" id="UP000078476">
    <property type="component" value="Unassembled WGS sequence"/>
</dbReference>
<feature type="transmembrane region" description="Helical" evidence="7">
    <location>
        <begin position="144"/>
        <end position="167"/>
    </location>
</feature>
<keyword evidence="5 7" id="KW-1133">Transmembrane helix</keyword>
<dbReference type="SUPFAM" id="SSF82689">
    <property type="entry name" value="Mechanosensitive channel protein MscS (YggB), C-terminal domain"/>
    <property type="match status" value="1"/>
</dbReference>
<dbReference type="AlphaFoldDB" id="A0A177N7N6"/>
<keyword evidence="11" id="KW-1185">Reference proteome</keyword>
<dbReference type="InterPro" id="IPR010920">
    <property type="entry name" value="LSM_dom_sf"/>
</dbReference>
<keyword evidence="7" id="KW-0813">Transport</keyword>
<evidence type="ECO:0000256" key="6">
    <source>
        <dbReference type="ARBA" id="ARBA00023136"/>
    </source>
</evidence>
<dbReference type="InterPro" id="IPR023408">
    <property type="entry name" value="MscS_beta-dom_sf"/>
</dbReference>
<dbReference type="STRING" id="980561.A1359_11765"/>
<reference evidence="10 11" key="1">
    <citation type="submission" date="2016-03" db="EMBL/GenBank/DDBJ databases">
        <authorList>
            <person name="Ploux O."/>
        </authorList>
    </citation>
    <scope>NUCLEOTIDE SEQUENCE [LARGE SCALE GENOMIC DNA]</scope>
    <source>
        <strain evidence="10 11">R-45370</strain>
    </source>
</reference>
<keyword evidence="6 7" id="KW-0472">Membrane</keyword>
<organism evidence="10 11">
    <name type="scientific">Methylomonas lenta</name>
    <dbReference type="NCBI Taxonomy" id="980561"/>
    <lineage>
        <taxon>Bacteria</taxon>
        <taxon>Pseudomonadati</taxon>
        <taxon>Pseudomonadota</taxon>
        <taxon>Gammaproteobacteria</taxon>
        <taxon>Methylococcales</taxon>
        <taxon>Methylococcaceae</taxon>
        <taxon>Methylomonas</taxon>
    </lineage>
</organism>
<dbReference type="InterPro" id="IPR011066">
    <property type="entry name" value="MscS_channel_C_sf"/>
</dbReference>
<evidence type="ECO:0000256" key="5">
    <source>
        <dbReference type="ARBA" id="ARBA00022989"/>
    </source>
</evidence>
<dbReference type="PANTHER" id="PTHR30221">
    <property type="entry name" value="SMALL-CONDUCTANCE MECHANOSENSITIVE CHANNEL"/>
    <property type="match status" value="1"/>
</dbReference>
<dbReference type="InterPro" id="IPR006685">
    <property type="entry name" value="MscS_channel_2nd"/>
</dbReference>
<keyword evidence="7" id="KW-0997">Cell inner membrane</keyword>
<dbReference type="Pfam" id="PF00924">
    <property type="entry name" value="MS_channel_2nd"/>
    <property type="match status" value="1"/>
</dbReference>
<keyword evidence="7" id="KW-0406">Ion transport</keyword>
<dbReference type="RefSeq" id="WP_083960640.1">
    <property type="nucleotide sequence ID" value="NZ_LUUI01000117.1"/>
</dbReference>
<comment type="caution">
    <text evidence="10">The sequence shown here is derived from an EMBL/GenBank/DDBJ whole genome shotgun (WGS) entry which is preliminary data.</text>
</comment>